<dbReference type="CDD" id="cd02440">
    <property type="entry name" value="AdoMet_MTases"/>
    <property type="match status" value="1"/>
</dbReference>
<evidence type="ECO:0000259" key="1">
    <source>
        <dbReference type="Pfam" id="PF13847"/>
    </source>
</evidence>
<keyword evidence="2" id="KW-0808">Transferase</keyword>
<dbReference type="EMBL" id="AOLK01000019">
    <property type="protein sequence ID" value="ELZ84628.1"/>
    <property type="molecule type" value="Genomic_DNA"/>
</dbReference>
<name>M0HLG1_HALEO</name>
<dbReference type="Pfam" id="PF13847">
    <property type="entry name" value="Methyltransf_31"/>
    <property type="match status" value="1"/>
</dbReference>
<reference evidence="2 3" key="1">
    <citation type="journal article" date="2014" name="PLoS Genet.">
        <title>Phylogenetically driven sequencing of extremely halophilic archaea reveals strategies for static and dynamic osmo-response.</title>
        <authorList>
            <person name="Becker E.A."/>
            <person name="Seitzer P.M."/>
            <person name="Tritt A."/>
            <person name="Larsen D."/>
            <person name="Krusor M."/>
            <person name="Yao A.I."/>
            <person name="Wu D."/>
            <person name="Madern D."/>
            <person name="Eisen J.A."/>
            <person name="Darling A.E."/>
            <person name="Facciotti M.T."/>
        </authorList>
    </citation>
    <scope>NUCLEOTIDE SEQUENCE [LARGE SCALE GENOMIC DNA]</scope>
    <source>
        <strain evidence="2 3">ATCC BAA-1513</strain>
    </source>
</reference>
<dbReference type="Proteomes" id="UP000011612">
    <property type="component" value="Unassembled WGS sequence"/>
</dbReference>
<evidence type="ECO:0000313" key="2">
    <source>
        <dbReference type="EMBL" id="ELZ84628.1"/>
    </source>
</evidence>
<dbReference type="InterPro" id="IPR029063">
    <property type="entry name" value="SAM-dependent_MTases_sf"/>
</dbReference>
<evidence type="ECO:0000313" key="3">
    <source>
        <dbReference type="Proteomes" id="UP000011612"/>
    </source>
</evidence>
<dbReference type="GO" id="GO:0008168">
    <property type="term" value="F:methyltransferase activity"/>
    <property type="evidence" value="ECO:0007669"/>
    <property type="project" value="UniProtKB-KW"/>
</dbReference>
<keyword evidence="2" id="KW-0489">Methyltransferase</keyword>
<protein>
    <submittedName>
        <fullName evidence="2">Protein-L-isoaspartate O-methyltransferase</fullName>
    </submittedName>
</protein>
<dbReference type="PANTHER" id="PTHR43861">
    <property type="entry name" value="TRANS-ACONITATE 2-METHYLTRANSFERASE-RELATED"/>
    <property type="match status" value="1"/>
</dbReference>
<sequence length="200" mass="21991">MSESHDSSDEFTPQQYDDASAAYEEYQTCLSYIGEHGAIERDDIVVDIGTGTGNLALELAPKCELILGRDIDDEWLQYAQEKAAEQGVENISFDHGSFREPNVDEPVDVVVTSYAFHAVYHEGGEEELRAAIEGISSLNPRYLVVADRMIFGPRESHDGYDKLPTMGTVSNLLVDAGFRLVDVEPISASDGVLVATRTSR</sequence>
<dbReference type="STRING" id="1230453.C453_11456"/>
<dbReference type="PANTHER" id="PTHR43861:SF1">
    <property type="entry name" value="TRANS-ACONITATE 2-METHYLTRANSFERASE"/>
    <property type="match status" value="1"/>
</dbReference>
<dbReference type="SUPFAM" id="SSF53335">
    <property type="entry name" value="S-adenosyl-L-methionine-dependent methyltransferases"/>
    <property type="match status" value="1"/>
</dbReference>
<dbReference type="Gene3D" id="3.40.50.150">
    <property type="entry name" value="Vaccinia Virus protein VP39"/>
    <property type="match status" value="1"/>
</dbReference>
<proteinExistence type="predicted"/>
<dbReference type="GO" id="GO:0032259">
    <property type="term" value="P:methylation"/>
    <property type="evidence" value="ECO:0007669"/>
    <property type="project" value="UniProtKB-KW"/>
</dbReference>
<gene>
    <name evidence="2" type="ORF">C453_11456</name>
</gene>
<keyword evidence="3" id="KW-1185">Reference proteome</keyword>
<dbReference type="PATRIC" id="fig|1230453.4.peg.2263"/>
<dbReference type="AlphaFoldDB" id="M0HLG1"/>
<accession>M0HLG1</accession>
<dbReference type="RefSeq" id="WP_008324631.1">
    <property type="nucleotide sequence ID" value="NZ_AOLK01000019.1"/>
</dbReference>
<feature type="domain" description="Methyltransferase" evidence="1">
    <location>
        <begin position="41"/>
        <end position="120"/>
    </location>
</feature>
<dbReference type="OrthoDB" id="27149at2157"/>
<comment type="caution">
    <text evidence="2">The sequence shown here is derived from an EMBL/GenBank/DDBJ whole genome shotgun (WGS) entry which is preliminary data.</text>
</comment>
<dbReference type="InterPro" id="IPR025714">
    <property type="entry name" value="Methyltranfer_dom"/>
</dbReference>
<organism evidence="2 3">
    <name type="scientific">Haloferax elongans ATCC BAA-1513</name>
    <dbReference type="NCBI Taxonomy" id="1230453"/>
    <lineage>
        <taxon>Archaea</taxon>
        <taxon>Methanobacteriati</taxon>
        <taxon>Methanobacteriota</taxon>
        <taxon>Stenosarchaea group</taxon>
        <taxon>Halobacteria</taxon>
        <taxon>Halobacteriales</taxon>
        <taxon>Haloferacaceae</taxon>
        <taxon>Haloferax</taxon>
    </lineage>
</organism>